<evidence type="ECO:0000313" key="10">
    <source>
        <dbReference type="EMBL" id="TWH99999.1"/>
    </source>
</evidence>
<organism evidence="10 11">
    <name type="scientific">Luteimonas cucumeris</name>
    <dbReference type="NCBI Taxonomy" id="985012"/>
    <lineage>
        <taxon>Bacteria</taxon>
        <taxon>Pseudomonadati</taxon>
        <taxon>Pseudomonadota</taxon>
        <taxon>Gammaproteobacteria</taxon>
        <taxon>Lysobacterales</taxon>
        <taxon>Lysobacteraceae</taxon>
        <taxon>Luteimonas</taxon>
    </lineage>
</organism>
<evidence type="ECO:0000256" key="3">
    <source>
        <dbReference type="ARBA" id="ARBA00022475"/>
    </source>
</evidence>
<comment type="similarity">
    <text evidence="2">Belongs to the UPF0702 family.</text>
</comment>
<dbReference type="AlphaFoldDB" id="A0A562KX42"/>
<feature type="transmembrane region" description="Helical" evidence="7">
    <location>
        <begin position="43"/>
        <end position="60"/>
    </location>
</feature>
<evidence type="ECO:0000259" key="9">
    <source>
        <dbReference type="Pfam" id="PF20730"/>
    </source>
</evidence>
<dbReference type="Proteomes" id="UP000315167">
    <property type="component" value="Unassembled WGS sequence"/>
</dbReference>
<evidence type="ECO:0000256" key="1">
    <source>
        <dbReference type="ARBA" id="ARBA00004651"/>
    </source>
</evidence>
<name>A0A562KX42_9GAMM</name>
<dbReference type="RefSeq" id="WP_144900486.1">
    <property type="nucleotide sequence ID" value="NZ_VLKN01000008.1"/>
</dbReference>
<dbReference type="Gene3D" id="3.30.240.20">
    <property type="entry name" value="bsu07140 like domains"/>
    <property type="match status" value="1"/>
</dbReference>
<dbReference type="PANTHER" id="PTHR34582">
    <property type="entry name" value="UPF0702 TRANSMEMBRANE PROTEIN YCAP"/>
    <property type="match status" value="1"/>
</dbReference>
<evidence type="ECO:0000256" key="4">
    <source>
        <dbReference type="ARBA" id="ARBA00022692"/>
    </source>
</evidence>
<protein>
    <submittedName>
        <fullName evidence="10">Uncharacterized protein DUF421</fullName>
    </submittedName>
</protein>
<evidence type="ECO:0000256" key="2">
    <source>
        <dbReference type="ARBA" id="ARBA00006448"/>
    </source>
</evidence>
<reference evidence="10 11" key="1">
    <citation type="journal article" date="2015" name="Stand. Genomic Sci.">
        <title>Genomic Encyclopedia of Bacterial and Archaeal Type Strains, Phase III: the genomes of soil and plant-associated and newly described type strains.</title>
        <authorList>
            <person name="Whitman W.B."/>
            <person name="Woyke T."/>
            <person name="Klenk H.P."/>
            <person name="Zhou Y."/>
            <person name="Lilburn T.G."/>
            <person name="Beck B.J."/>
            <person name="De Vos P."/>
            <person name="Vandamme P."/>
            <person name="Eisen J.A."/>
            <person name="Garrity G."/>
            <person name="Hugenholtz P."/>
            <person name="Kyrpides N.C."/>
        </authorList>
    </citation>
    <scope>NUCLEOTIDE SEQUENCE [LARGE SCALE GENOMIC DNA]</scope>
    <source>
        <strain evidence="10 11">CGMCC 1.10821</strain>
    </source>
</reference>
<feature type="transmembrane region" description="Helical" evidence="7">
    <location>
        <begin position="66"/>
        <end position="86"/>
    </location>
</feature>
<keyword evidence="4 7" id="KW-0812">Transmembrane</keyword>
<dbReference type="InterPro" id="IPR048454">
    <property type="entry name" value="YetF_N"/>
</dbReference>
<dbReference type="Pfam" id="PF04239">
    <property type="entry name" value="DUF421"/>
    <property type="match status" value="1"/>
</dbReference>
<dbReference type="EMBL" id="VLKN01000008">
    <property type="protein sequence ID" value="TWH99999.1"/>
    <property type="molecule type" value="Genomic_DNA"/>
</dbReference>
<dbReference type="InterPro" id="IPR007353">
    <property type="entry name" value="DUF421"/>
</dbReference>
<proteinExistence type="inferred from homology"/>
<feature type="transmembrane region" description="Helical" evidence="7">
    <location>
        <begin position="12"/>
        <end position="31"/>
    </location>
</feature>
<evidence type="ECO:0000256" key="6">
    <source>
        <dbReference type="ARBA" id="ARBA00023136"/>
    </source>
</evidence>
<dbReference type="GO" id="GO:0005886">
    <property type="term" value="C:plasma membrane"/>
    <property type="evidence" value="ECO:0007669"/>
    <property type="project" value="UniProtKB-SubCell"/>
</dbReference>
<evidence type="ECO:0000256" key="5">
    <source>
        <dbReference type="ARBA" id="ARBA00022989"/>
    </source>
</evidence>
<keyword evidence="5 7" id="KW-1133">Transmembrane helix</keyword>
<dbReference type="Pfam" id="PF20730">
    <property type="entry name" value="YetF_N"/>
    <property type="match status" value="1"/>
</dbReference>
<feature type="domain" description="YetF C-terminal" evidence="8">
    <location>
        <begin position="89"/>
        <end position="156"/>
    </location>
</feature>
<comment type="caution">
    <text evidence="10">The sequence shown here is derived from an EMBL/GenBank/DDBJ whole genome shotgun (WGS) entry which is preliminary data.</text>
</comment>
<keyword evidence="3" id="KW-1003">Cell membrane</keyword>
<sequence>MSGLFELSMPWWQFVLRAVVVYVVLLAMVRLSGKRTVGQFTPFDLIVIVLLGNAVQNSLIGEDMSLLGGLLLAGTLILLNWCTGWITSRSRRIDRLVEGSPVLLARDGEVFDDMLRRQQVSRADLEQAMRQADCAEIAEVGLAVLETNGHISVVRRRRD</sequence>
<feature type="domain" description="YetF-like N-terminal transmembrane" evidence="9">
    <location>
        <begin position="14"/>
        <end position="79"/>
    </location>
</feature>
<accession>A0A562KX42</accession>
<dbReference type="PANTHER" id="PTHR34582:SF6">
    <property type="entry name" value="UPF0702 TRANSMEMBRANE PROTEIN YCAP"/>
    <property type="match status" value="1"/>
</dbReference>
<evidence type="ECO:0000256" key="7">
    <source>
        <dbReference type="SAM" id="Phobius"/>
    </source>
</evidence>
<comment type="subcellular location">
    <subcellularLocation>
        <location evidence="1">Cell membrane</location>
        <topology evidence="1">Multi-pass membrane protein</topology>
    </subcellularLocation>
</comment>
<dbReference type="OrthoDB" id="9793799at2"/>
<dbReference type="InterPro" id="IPR023090">
    <property type="entry name" value="UPF0702_alpha/beta_dom_sf"/>
</dbReference>
<evidence type="ECO:0000259" key="8">
    <source>
        <dbReference type="Pfam" id="PF04239"/>
    </source>
</evidence>
<keyword evidence="6 7" id="KW-0472">Membrane</keyword>
<evidence type="ECO:0000313" key="11">
    <source>
        <dbReference type="Proteomes" id="UP000315167"/>
    </source>
</evidence>
<keyword evidence="11" id="KW-1185">Reference proteome</keyword>
<gene>
    <name evidence="10" type="ORF">IP90_03006</name>
</gene>